<keyword evidence="3" id="KW-0902">Two-component regulatory system</keyword>
<dbReference type="InterPro" id="IPR036890">
    <property type="entry name" value="HATPase_C_sf"/>
</dbReference>
<feature type="domain" description="GAF" evidence="4">
    <location>
        <begin position="205"/>
        <end position="361"/>
    </location>
</feature>
<dbReference type="PANTHER" id="PTHR24421">
    <property type="entry name" value="NITRATE/NITRITE SENSOR PROTEIN NARX-RELATED"/>
    <property type="match status" value="1"/>
</dbReference>
<reference evidence="5 6" key="1">
    <citation type="submission" date="2021-05" db="EMBL/GenBank/DDBJ databases">
        <title>Complete genome of Nocardioides aquaticus KCTC 9944T isolated from meromictic and hypersaline Ekho Lake, Antarctica.</title>
        <authorList>
            <person name="Hwang K."/>
            <person name="Kim K.M."/>
            <person name="Choe H."/>
        </authorList>
    </citation>
    <scope>NUCLEOTIDE SEQUENCE [LARGE SCALE GENOMIC DNA]</scope>
    <source>
        <strain evidence="5 6">KCTC 9944</strain>
    </source>
</reference>
<dbReference type="InterPro" id="IPR050482">
    <property type="entry name" value="Sensor_HK_TwoCompSys"/>
</dbReference>
<dbReference type="EC" id="2.7.13.3" evidence="5"/>
<keyword evidence="1 5" id="KW-0808">Transferase</keyword>
<dbReference type="SUPFAM" id="SSF55874">
    <property type="entry name" value="ATPase domain of HSP90 chaperone/DNA topoisomerase II/histidine kinase"/>
    <property type="match status" value="1"/>
</dbReference>
<accession>A0ABX8EL45</accession>
<gene>
    <name evidence="5" type="primary">devS_2</name>
    <name evidence="5" type="ORF">ENKNEFLB_02222</name>
</gene>
<dbReference type="InterPro" id="IPR003018">
    <property type="entry name" value="GAF"/>
</dbReference>
<dbReference type="Pfam" id="PF07730">
    <property type="entry name" value="HisKA_3"/>
    <property type="match status" value="1"/>
</dbReference>
<organism evidence="5 6">
    <name type="scientific">Nocardioides aquaticus</name>
    <dbReference type="NCBI Taxonomy" id="160826"/>
    <lineage>
        <taxon>Bacteria</taxon>
        <taxon>Bacillati</taxon>
        <taxon>Actinomycetota</taxon>
        <taxon>Actinomycetes</taxon>
        <taxon>Propionibacteriales</taxon>
        <taxon>Nocardioidaceae</taxon>
        <taxon>Nocardioides</taxon>
    </lineage>
</organism>
<dbReference type="CDD" id="cd16917">
    <property type="entry name" value="HATPase_UhpB-NarQ-NarX-like"/>
    <property type="match status" value="1"/>
</dbReference>
<keyword evidence="6" id="KW-1185">Reference proteome</keyword>
<dbReference type="Gene3D" id="3.30.450.40">
    <property type="match status" value="2"/>
</dbReference>
<dbReference type="SUPFAM" id="SSF55781">
    <property type="entry name" value="GAF domain-like"/>
    <property type="match status" value="2"/>
</dbReference>
<evidence type="ECO:0000259" key="4">
    <source>
        <dbReference type="SMART" id="SM00065"/>
    </source>
</evidence>
<proteinExistence type="predicted"/>
<dbReference type="SMART" id="SM00065">
    <property type="entry name" value="GAF"/>
    <property type="match status" value="2"/>
</dbReference>
<dbReference type="InterPro" id="IPR011712">
    <property type="entry name" value="Sig_transdc_His_kin_sub3_dim/P"/>
</dbReference>
<evidence type="ECO:0000256" key="1">
    <source>
        <dbReference type="ARBA" id="ARBA00022679"/>
    </source>
</evidence>
<dbReference type="GO" id="GO:0004673">
    <property type="term" value="F:protein histidine kinase activity"/>
    <property type="evidence" value="ECO:0007669"/>
    <property type="project" value="UniProtKB-EC"/>
</dbReference>
<evidence type="ECO:0000256" key="2">
    <source>
        <dbReference type="ARBA" id="ARBA00022777"/>
    </source>
</evidence>
<dbReference type="InterPro" id="IPR029016">
    <property type="entry name" value="GAF-like_dom_sf"/>
</dbReference>
<evidence type="ECO:0000313" key="5">
    <source>
        <dbReference type="EMBL" id="QVT79832.1"/>
    </source>
</evidence>
<feature type="domain" description="GAF" evidence="4">
    <location>
        <begin position="39"/>
        <end position="185"/>
    </location>
</feature>
<evidence type="ECO:0000256" key="3">
    <source>
        <dbReference type="ARBA" id="ARBA00023012"/>
    </source>
</evidence>
<protein>
    <submittedName>
        <fullName evidence="5">Oxygen sensor histidine kinase response regulator DevS/DosS</fullName>
        <ecNumber evidence="5">2.7.13.3</ecNumber>
    </submittedName>
</protein>
<keyword evidence="2 5" id="KW-0418">Kinase</keyword>
<name>A0ABX8EL45_9ACTN</name>
<dbReference type="Pfam" id="PF13185">
    <property type="entry name" value="GAF_2"/>
    <property type="match status" value="2"/>
</dbReference>
<evidence type="ECO:0000313" key="6">
    <source>
        <dbReference type="Proteomes" id="UP000679307"/>
    </source>
</evidence>
<dbReference type="Gene3D" id="3.30.565.10">
    <property type="entry name" value="Histidine kinase-like ATPase, C-terminal domain"/>
    <property type="match status" value="1"/>
</dbReference>
<dbReference type="Proteomes" id="UP000679307">
    <property type="component" value="Chromosome"/>
</dbReference>
<dbReference type="EMBL" id="CP075371">
    <property type="protein sequence ID" value="QVT79832.1"/>
    <property type="molecule type" value="Genomic_DNA"/>
</dbReference>
<sequence length="565" mass="60144">MPMREPTGDHPGVSELRTTTPAQLRRLIQANRLAVEYLDLPRTLRQIVEAAVDLVGAPYAAIGVLGTDGMLEQFVHTGMDEATVAAIGDLPVGRGLLAPPSEDPRPVRLGSITDDPRSVGVPAGHPALVSFLGVPLQVRDEVYGHLYLADTEPGAFNQDDQVLVEALATTAGIAIDHARLFGESQRRERWTAVTTEITQELLSASEADALQLVADRVRELAGAALVEVVLTHGSVDPFDDVRADRVSGASGSRVLGRRLPVGDGLVRRCLSTRRPQLVDELLDELLDEQGEPAPRYLPVAECGPAMALPLTSEVGMRGSILVLRDRGQPRFTELDLDVAASLADHAALALDRADARVARVRLDQVDERDRIARDLHDHVVQRLYAAGLGIQSVRSALPEGPLPDRLGAQVDELDATIRQVRTTIFGLHDTGAEDAGLRTKVLAVVAATGHLLSEPPAVTFRGPLDLLVDPPMHEDVEAVVREGLSNAGRHARARNVAVAVEADPSSLVVRVRDDGVGLGAGTRRSGLDNLRIRAERRGGSLVVGAPDAGGTRLTWTVPLGAAAGG</sequence>
<dbReference type="Gene3D" id="1.20.5.1930">
    <property type="match status" value="1"/>
</dbReference>
<dbReference type="PANTHER" id="PTHR24421:SF56">
    <property type="entry name" value="OXYGEN SENSOR HISTIDINE KINASE RESPONSE REGULATOR DOST"/>
    <property type="match status" value="1"/>
</dbReference>